<dbReference type="EMBL" id="CAIIXF020000006">
    <property type="protein sequence ID" value="CAH1787208.1"/>
    <property type="molecule type" value="Genomic_DNA"/>
</dbReference>
<keyword evidence="6" id="KW-1185">Reference proteome</keyword>
<accession>A0A8J1XTE6</accession>
<dbReference type="PANTHER" id="PTHR15720">
    <property type="entry name" value="GREB1-RELATED"/>
    <property type="match status" value="1"/>
</dbReference>
<comment type="caution">
    <text evidence="5">The sequence shown here is derived from an EMBL/GenBank/DDBJ whole genome shotgun (WGS) entry which is preliminary data.</text>
</comment>
<evidence type="ECO:0000259" key="4">
    <source>
        <dbReference type="Pfam" id="PF20692"/>
    </source>
</evidence>
<dbReference type="Proteomes" id="UP000749559">
    <property type="component" value="Unassembled WGS sequence"/>
</dbReference>
<name>A0A8J1XTE6_OWEFU</name>
<feature type="region of interest" description="Disordered" evidence="2">
    <location>
        <begin position="1668"/>
        <end position="1733"/>
    </location>
</feature>
<evidence type="ECO:0000313" key="5">
    <source>
        <dbReference type="EMBL" id="CAH1787208.1"/>
    </source>
</evidence>
<organism evidence="5 6">
    <name type="scientific">Owenia fusiformis</name>
    <name type="common">Polychaete worm</name>
    <dbReference type="NCBI Taxonomy" id="6347"/>
    <lineage>
        <taxon>Eukaryota</taxon>
        <taxon>Metazoa</taxon>
        <taxon>Spiralia</taxon>
        <taxon>Lophotrochozoa</taxon>
        <taxon>Annelida</taxon>
        <taxon>Polychaeta</taxon>
        <taxon>Sedentaria</taxon>
        <taxon>Canalipalpata</taxon>
        <taxon>Sabellida</taxon>
        <taxon>Oweniida</taxon>
        <taxon>Oweniidae</taxon>
        <taxon>Owenia</taxon>
    </lineage>
</organism>
<sequence length="1800" mass="206315">MASKLNDRATRRNHGQPRRPDDKAKNERDVPLDIPEPEKYTPGRHSKNFLKSPMASQDTFKPAKHGPSKETNPTEKSAKRSLSYRNNTTREVSPAKLARLTVINHEKCVSTNDETPKRTQKKDVKKDREQVADMEPGGNDGDNVESAQSTSNMDVDNDSEYGKEYEFENSQEMSIEPEDSYVIPKALLDIHPRELEVRNTGCYPTQYFLAQEIVDRISLIIGHPVYSQLRHEDVPKNLSDFSDFDVRIYTARSVNLREQNSSRLCEKELEWLILDGVFDPVRMKEQCDEKVQMYQKTGRVKDDFNSFKKRSEENPKTLFLVIADEAHWGTETASEAKEANANQTYINEWKNDIHGNLFVLQVSATPYSVLSEKRLVDDERYMTLESGEHVLESEKLTSVPSGPLKDLHYVTWAQGTINRLEQGLRTSLKVAKKSSENDPARQVILEVVNDKLVRSQTGHPSELCIQGKHSIVTITHDNKALVLVSDPNGGKLKFIAEDKFNENIVTNQFIVHFDYGEDVFQISTPLHLPGFPSSFQNKLLKYENREIVLGQEYSPSKSILGGRLGVKKTRDLDSFFIIDTCQPAQLVESAPETKRYKSLSYIFNSMRNERKEDQLIRYDDGFADLVAEMKTKLKSKLSIESNHGEFTLAADYSYYVLITESLRHLLKKMRNHKDAYIPKMKLLKWARKYQEERDSNFHGFIPALPLRGATRHVFKAVTEAKFKMSEVGILKKIIYMECPASVGQIAQKGTVNKDTITAQIKAQIKEEQETIICSIYDSLPENIAKKSLLDEYAKCLSDSETLKIVDDLIPDQEAMKDGLQGKMKIIRSSQRAYADIIYTMLSSARLHSGGTKDTYMFEILRDYGKFKVKNINADFDESTFLHRIKHTLQTRVCQYTDKKTRERCPCENLKFNEKNNLICANCSHRHKSIEKYTDLDNLPCILILVDNGRMGDTFPQSFNTMDLRLQFQESGSTLTSVVQQLGRLCRYSDKPNSNMPYALIGKELYDKFQKALDKSPVYYGYTNDYRSLIDTRVTSSGQSKGYQKSEDTEKHHNRILLDAEPQIGKTGVFLEVICLLWKIIKNNISPVKAIEQESVTFSSDEDEEDDIGDEIDDIAAGKEKDDQYWSYPYWRNLKPGKLYDKEATTKVSKYSRIYGPYKYGKKPSNMMPSNPTKNKKKTVGKRTGKYSAMTYQHTCTNCRVEGMNCSERTITVNGQQITISIPNHENYQRVVNVLERKRCVFSTSDTDINSWIFTPTYGRPTTGTLNYCRTMVQANKDPNIRDTPSNYIHVLVVRPLEYDEYCVYWKNTHVILKLPETLSDVEEDVYEGGVGFARRFIQMFSEEFHLDTIFMVDDNVSFFKTAKLIEGTSQVERKDGHLEMEVTPLFHILKHYEQLGSKTKSLPCPPHNFTPHQSSPDGSIQSYTGEMSSFGIVGMMKYQKGSLNVKNPFHTTHVFSVVFVNIKALHERNIKYKAWQVFEDLNINNDVDNAGLHVVKFNRFLMLKRNLKSWYADMCTYKVNQFHIDTELPEAFGWSDRLFHWIRANCRPNQSMIINSAGTEDANVNNLQVREILKNLEQYKKKDSQKGNTLITLNLEAEVTDCVVDRLKAEIEKSKLILLIIRPQEIKRCLAHPDTNEDECLIVSTHNILEFNVPYVILRIERSSKHQVMADKQVSSSSRSVASVSESPNSRNQNLKSQDENSQQIVGTSSINVDNNDGGQIPLEPTQHSQTQNKLNIIETMETLLAENKEIKAENKEMKEALKRVEEKNSKLMAKSIKNESVIARLLTRLETLENTLGTK</sequence>
<evidence type="ECO:0000256" key="1">
    <source>
        <dbReference type="SAM" id="Coils"/>
    </source>
</evidence>
<dbReference type="InterPro" id="IPR028422">
    <property type="entry name" value="GREB1"/>
</dbReference>
<evidence type="ECO:0000313" key="6">
    <source>
        <dbReference type="Proteomes" id="UP000749559"/>
    </source>
</evidence>
<dbReference type="Pfam" id="PF20692">
    <property type="entry name" value="cpSF2-GREB1"/>
    <property type="match status" value="2"/>
</dbReference>
<feature type="compositionally biased region" description="Low complexity" evidence="2">
    <location>
        <begin position="1674"/>
        <end position="1690"/>
    </location>
</feature>
<dbReference type="InterPro" id="IPR048657">
    <property type="entry name" value="GREB1-like_cpSF2"/>
</dbReference>
<feature type="compositionally biased region" description="Basic and acidic residues" evidence="2">
    <location>
        <begin position="104"/>
        <end position="131"/>
    </location>
</feature>
<feature type="compositionally biased region" description="Polar residues" evidence="2">
    <location>
        <begin position="145"/>
        <end position="154"/>
    </location>
</feature>
<dbReference type="OrthoDB" id="206748at2759"/>
<feature type="coiled-coil region" evidence="1">
    <location>
        <begin position="1741"/>
        <end position="1775"/>
    </location>
</feature>
<feature type="domain" description="GREB1-like circularly permuted SF2 helicase" evidence="4">
    <location>
        <begin position="1038"/>
        <end position="1080"/>
    </location>
</feature>
<feature type="compositionally biased region" description="Basic and acidic residues" evidence="2">
    <location>
        <begin position="1"/>
        <end position="10"/>
    </location>
</feature>
<dbReference type="Pfam" id="PF20691">
    <property type="entry name" value="TAGT"/>
    <property type="match status" value="1"/>
</dbReference>
<dbReference type="InterPro" id="IPR049100">
    <property type="entry name" value="TAGT"/>
</dbReference>
<protein>
    <submittedName>
        <fullName evidence="5">Uncharacterized protein</fullName>
    </submittedName>
</protein>
<reference evidence="5" key="1">
    <citation type="submission" date="2022-03" db="EMBL/GenBank/DDBJ databases">
        <authorList>
            <person name="Martin C."/>
        </authorList>
    </citation>
    <scope>NUCLEOTIDE SEQUENCE</scope>
</reference>
<proteinExistence type="predicted"/>
<evidence type="ECO:0000256" key="2">
    <source>
        <dbReference type="SAM" id="MobiDB-lite"/>
    </source>
</evidence>
<feature type="compositionally biased region" description="Polar residues" evidence="2">
    <location>
        <begin position="1691"/>
        <end position="1718"/>
    </location>
</feature>
<gene>
    <name evidence="5" type="ORF">OFUS_LOCUS12961</name>
</gene>
<keyword evidence="1" id="KW-0175">Coiled coil</keyword>
<feature type="region of interest" description="Disordered" evidence="2">
    <location>
        <begin position="1"/>
        <end position="159"/>
    </location>
</feature>
<feature type="domain" description="TET-Associated Glycosyltransferase" evidence="3">
    <location>
        <begin position="1262"/>
        <end position="1379"/>
    </location>
</feature>
<dbReference type="PANTHER" id="PTHR15720:SF14">
    <property type="entry name" value="GREB1-LIKE PROTEIN"/>
    <property type="match status" value="1"/>
</dbReference>
<feature type="domain" description="GREB1-like circularly permuted SF2 helicase" evidence="4">
    <location>
        <begin position="202"/>
        <end position="993"/>
    </location>
</feature>
<feature type="compositionally biased region" description="Basic and acidic residues" evidence="2">
    <location>
        <begin position="18"/>
        <end position="41"/>
    </location>
</feature>
<evidence type="ECO:0000259" key="3">
    <source>
        <dbReference type="Pfam" id="PF20691"/>
    </source>
</evidence>